<organism evidence="8 9">
    <name type="scientific">Acetobacterium wieringae</name>
    <dbReference type="NCBI Taxonomy" id="52694"/>
    <lineage>
        <taxon>Bacteria</taxon>
        <taxon>Bacillati</taxon>
        <taxon>Bacillota</taxon>
        <taxon>Clostridia</taxon>
        <taxon>Eubacteriales</taxon>
        <taxon>Eubacteriaceae</taxon>
        <taxon>Acetobacterium</taxon>
    </lineage>
</organism>
<evidence type="ECO:0000256" key="3">
    <source>
        <dbReference type="ARBA" id="ARBA00022679"/>
    </source>
</evidence>
<dbReference type="UniPathway" id="UPA00664"/>
<proteinExistence type="inferred from homology"/>
<dbReference type="Proteomes" id="UP000176244">
    <property type="component" value="Unassembled WGS sequence"/>
</dbReference>
<comment type="pathway">
    <text evidence="7">Protein modification; lipoprotein biosynthesis (diacylglyceryl transfer).</text>
</comment>
<dbReference type="HAMAP" id="MF_01147">
    <property type="entry name" value="Lgt"/>
    <property type="match status" value="1"/>
</dbReference>
<evidence type="ECO:0000256" key="4">
    <source>
        <dbReference type="ARBA" id="ARBA00022692"/>
    </source>
</evidence>
<feature type="transmembrane region" description="Helical" evidence="7">
    <location>
        <begin position="78"/>
        <end position="103"/>
    </location>
</feature>
<comment type="caution">
    <text evidence="8">The sequence shown here is derived from an EMBL/GenBank/DDBJ whole genome shotgun (WGS) entry which is preliminary data.</text>
</comment>
<sequence>MHPIIHFFNVAIPTFGVLFLLGTGAAFLLGVYTARKYGITTMDAMFFGLFGIIGGISGAKILYIIVDLPNLLANPETALIRLATGGAVFYGGLIGGILGGYFYTRIYHLHTIQFFDIAVPCLALAQAFGRIGCFFNGCCYGIPYEGIGAVYYPVGAYPPSGIGLFPAQLSESVFLFILTLVLITVLWKSNVPGLTTGVYLLASGLFRFINEFFRADPRGAIGFLSTSQFISLLVIGLGFLFVMKIPQQLYEKQIKQ</sequence>
<feature type="transmembrane region" description="Helical" evidence="7">
    <location>
        <begin position="221"/>
        <end position="243"/>
    </location>
</feature>
<keyword evidence="5 7" id="KW-1133">Transmembrane helix</keyword>
<dbReference type="STRING" id="52694.ACWI_01510"/>
<comment type="function">
    <text evidence="7">Catalyzes the transfer of the diacylglyceryl group from phosphatidylglycerol to the sulfhydryl group of the N-terminal cysteine of a prolipoprotein, the first step in the formation of mature lipoproteins.</text>
</comment>
<comment type="similarity">
    <text evidence="1 7">Belongs to the Lgt family.</text>
</comment>
<keyword evidence="2 7" id="KW-1003">Cell membrane</keyword>
<name>A0A1F2PLC4_9FIRM</name>
<dbReference type="Pfam" id="PF01790">
    <property type="entry name" value="LGT"/>
    <property type="match status" value="1"/>
</dbReference>
<keyword evidence="3 7" id="KW-0808">Transferase</keyword>
<dbReference type="GO" id="GO:0005886">
    <property type="term" value="C:plasma membrane"/>
    <property type="evidence" value="ECO:0007669"/>
    <property type="project" value="UniProtKB-SubCell"/>
</dbReference>
<reference evidence="8 9" key="1">
    <citation type="submission" date="2015-09" db="EMBL/GenBank/DDBJ databases">
        <title>Genome sequence of Acetobacterium wieringae DSM 1911.</title>
        <authorList>
            <person name="Poehlein A."/>
            <person name="Bengelsdorf F.R."/>
            <person name="Schiel-Bengelsdorf B."/>
            <person name="Duerre P."/>
            <person name="Daniel R."/>
        </authorList>
    </citation>
    <scope>NUCLEOTIDE SEQUENCE [LARGE SCALE GENOMIC DNA]</scope>
    <source>
        <strain evidence="8 9">DSM 1911</strain>
    </source>
</reference>
<evidence type="ECO:0000256" key="7">
    <source>
        <dbReference type="HAMAP-Rule" id="MF_01147"/>
    </source>
</evidence>
<dbReference type="EC" id="2.5.1.145" evidence="7"/>
<feature type="transmembrane region" description="Helical" evidence="7">
    <location>
        <begin position="44"/>
        <end position="66"/>
    </location>
</feature>
<accession>A0A1F2PLC4</accession>
<evidence type="ECO:0000256" key="2">
    <source>
        <dbReference type="ARBA" id="ARBA00022475"/>
    </source>
</evidence>
<keyword evidence="8" id="KW-0449">Lipoprotein</keyword>
<feature type="transmembrane region" description="Helical" evidence="7">
    <location>
        <begin position="193"/>
        <end position="209"/>
    </location>
</feature>
<comment type="subcellular location">
    <subcellularLocation>
        <location evidence="7">Cell membrane</location>
        <topology evidence="7">Multi-pass membrane protein</topology>
    </subcellularLocation>
</comment>
<keyword evidence="8" id="KW-0328">Glycosyltransferase</keyword>
<dbReference type="GO" id="GO:0042158">
    <property type="term" value="P:lipoprotein biosynthetic process"/>
    <property type="evidence" value="ECO:0007669"/>
    <property type="project" value="UniProtKB-UniRule"/>
</dbReference>
<keyword evidence="4 7" id="KW-0812">Transmembrane</keyword>
<dbReference type="GO" id="GO:0008961">
    <property type="term" value="F:phosphatidylglycerol-prolipoprotein diacylglyceryl transferase activity"/>
    <property type="evidence" value="ECO:0007669"/>
    <property type="project" value="UniProtKB-UniRule"/>
</dbReference>
<dbReference type="PANTHER" id="PTHR30589:SF0">
    <property type="entry name" value="PHOSPHATIDYLGLYCEROL--PROLIPOPROTEIN DIACYLGLYCERYL TRANSFERASE"/>
    <property type="match status" value="1"/>
</dbReference>
<dbReference type="PANTHER" id="PTHR30589">
    <property type="entry name" value="PROLIPOPROTEIN DIACYLGLYCERYL TRANSFERASE"/>
    <property type="match status" value="1"/>
</dbReference>
<evidence type="ECO:0000256" key="1">
    <source>
        <dbReference type="ARBA" id="ARBA00007150"/>
    </source>
</evidence>
<dbReference type="OrthoDB" id="871140at2"/>
<feature type="binding site" evidence="7">
    <location>
        <position position="130"/>
    </location>
    <ligand>
        <name>a 1,2-diacyl-sn-glycero-3-phospho-(1'-sn-glycerol)</name>
        <dbReference type="ChEBI" id="CHEBI:64716"/>
    </ligand>
</feature>
<gene>
    <name evidence="8" type="primary">lgt_1</name>
    <name evidence="7" type="synonym">lgt</name>
    <name evidence="8" type="ORF">ACWI_01510</name>
</gene>
<feature type="transmembrane region" description="Helical" evidence="7">
    <location>
        <begin position="6"/>
        <end position="32"/>
    </location>
</feature>
<dbReference type="AlphaFoldDB" id="A0A1F2PLC4"/>
<evidence type="ECO:0000256" key="5">
    <source>
        <dbReference type="ARBA" id="ARBA00022989"/>
    </source>
</evidence>
<evidence type="ECO:0000256" key="6">
    <source>
        <dbReference type="ARBA" id="ARBA00023136"/>
    </source>
</evidence>
<feature type="transmembrane region" description="Helical" evidence="7">
    <location>
        <begin position="169"/>
        <end position="187"/>
    </location>
</feature>
<dbReference type="InterPro" id="IPR001640">
    <property type="entry name" value="Lgt"/>
</dbReference>
<protein>
    <recommendedName>
        <fullName evidence="7">Phosphatidylglycerol--prolipoprotein diacylglyceryl transferase</fullName>
        <ecNumber evidence="7">2.5.1.145</ecNumber>
    </recommendedName>
</protein>
<comment type="catalytic activity">
    <reaction evidence="7">
        <text>L-cysteinyl-[prolipoprotein] + a 1,2-diacyl-sn-glycero-3-phospho-(1'-sn-glycerol) = an S-1,2-diacyl-sn-glyceryl-L-cysteinyl-[prolipoprotein] + sn-glycerol 1-phosphate + H(+)</text>
        <dbReference type="Rhea" id="RHEA:56712"/>
        <dbReference type="Rhea" id="RHEA-COMP:14679"/>
        <dbReference type="Rhea" id="RHEA-COMP:14680"/>
        <dbReference type="ChEBI" id="CHEBI:15378"/>
        <dbReference type="ChEBI" id="CHEBI:29950"/>
        <dbReference type="ChEBI" id="CHEBI:57685"/>
        <dbReference type="ChEBI" id="CHEBI:64716"/>
        <dbReference type="ChEBI" id="CHEBI:140658"/>
        <dbReference type="EC" id="2.5.1.145"/>
    </reaction>
</comment>
<dbReference type="EMBL" id="LKEU01000010">
    <property type="protein sequence ID" value="OFV72240.1"/>
    <property type="molecule type" value="Genomic_DNA"/>
</dbReference>
<keyword evidence="6 7" id="KW-0472">Membrane</keyword>
<evidence type="ECO:0000313" key="9">
    <source>
        <dbReference type="Proteomes" id="UP000176244"/>
    </source>
</evidence>
<dbReference type="RefSeq" id="WP_070369527.1">
    <property type="nucleotide sequence ID" value="NZ_LKEU01000010.1"/>
</dbReference>
<evidence type="ECO:0000313" key="8">
    <source>
        <dbReference type="EMBL" id="OFV72240.1"/>
    </source>
</evidence>